<dbReference type="RefSeq" id="WP_344797427.1">
    <property type="nucleotide sequence ID" value="NZ_BAABBN010000004.1"/>
</dbReference>
<feature type="transmembrane region" description="Helical" evidence="1">
    <location>
        <begin position="152"/>
        <end position="169"/>
    </location>
</feature>
<feature type="transmembrane region" description="Helical" evidence="1">
    <location>
        <begin position="111"/>
        <end position="132"/>
    </location>
</feature>
<evidence type="ECO:0000313" key="3">
    <source>
        <dbReference type="Proteomes" id="UP001501565"/>
    </source>
</evidence>
<evidence type="ECO:0000313" key="2">
    <source>
        <dbReference type="EMBL" id="GAA3921545.1"/>
    </source>
</evidence>
<keyword evidence="1" id="KW-1133">Transmembrane helix</keyword>
<gene>
    <name evidence="2" type="ORF">GCM10022277_16760</name>
</gene>
<dbReference type="Proteomes" id="UP001501565">
    <property type="component" value="Unassembled WGS sequence"/>
</dbReference>
<feature type="transmembrane region" description="Helical" evidence="1">
    <location>
        <begin position="75"/>
        <end position="99"/>
    </location>
</feature>
<keyword evidence="1" id="KW-0812">Transmembrane</keyword>
<dbReference type="InterPro" id="IPR012666">
    <property type="entry name" value="CbtA_put"/>
</dbReference>
<feature type="transmembrane region" description="Helical" evidence="1">
    <location>
        <begin position="216"/>
        <end position="239"/>
    </location>
</feature>
<accession>A0ABP7MF00</accession>
<keyword evidence="3" id="KW-1185">Reference proteome</keyword>
<keyword evidence="1" id="KW-0472">Membrane</keyword>
<reference evidence="3" key="1">
    <citation type="journal article" date="2019" name="Int. J. Syst. Evol. Microbiol.">
        <title>The Global Catalogue of Microorganisms (GCM) 10K type strain sequencing project: providing services to taxonomists for standard genome sequencing and annotation.</title>
        <authorList>
            <consortium name="The Broad Institute Genomics Platform"/>
            <consortium name="The Broad Institute Genome Sequencing Center for Infectious Disease"/>
            <person name="Wu L."/>
            <person name="Ma J."/>
        </authorList>
    </citation>
    <scope>NUCLEOTIDE SEQUENCE [LARGE SCALE GENOMIC DNA]</scope>
    <source>
        <strain evidence="3">JCM 17551</strain>
    </source>
</reference>
<comment type="caution">
    <text evidence="2">The sequence shown here is derived from an EMBL/GenBank/DDBJ whole genome shotgun (WGS) entry which is preliminary data.</text>
</comment>
<proteinExistence type="predicted"/>
<evidence type="ECO:0000256" key="1">
    <source>
        <dbReference type="SAM" id="Phobius"/>
    </source>
</evidence>
<dbReference type="Pfam" id="PF09490">
    <property type="entry name" value="CbtA"/>
    <property type="match status" value="1"/>
</dbReference>
<name>A0ABP7MF00_9GAMM</name>
<protein>
    <submittedName>
        <fullName evidence="2">CbtA family protein</fullName>
    </submittedName>
</protein>
<dbReference type="EMBL" id="BAABBN010000004">
    <property type="protein sequence ID" value="GAA3921545.1"/>
    <property type="molecule type" value="Genomic_DNA"/>
</dbReference>
<sequence length="248" mass="26913">MILRNILLSAIVVGLFSGLLYGLFQHAQISPIIYAAEQYEVSEETPATHSHEDAKQGDHHHDAEAWAPEDGFERIAYTLGADIGIAIAYAILMISLMALHDLKSNKPKLDAMQGIAWGILAMIIFFVAPAMFGLHPEVPGTEAAALEGRQTWWTACVVLTAAGFATLYYAPLKFKAAGLLFLALPHLIGAPMPDELSFANTSPEAVSALTELSHQFYSLTAIGMVFFFVLLGSMSGFAVKRFVKLESL</sequence>
<organism evidence="2 3">
    <name type="scientific">Litoribacillus peritrichatus</name>
    <dbReference type="NCBI Taxonomy" id="718191"/>
    <lineage>
        <taxon>Bacteria</taxon>
        <taxon>Pseudomonadati</taxon>
        <taxon>Pseudomonadota</taxon>
        <taxon>Gammaproteobacteria</taxon>
        <taxon>Oceanospirillales</taxon>
        <taxon>Oceanospirillaceae</taxon>
        <taxon>Litoribacillus</taxon>
    </lineage>
</organism>